<evidence type="ECO:0000313" key="3">
    <source>
        <dbReference type="EMBL" id="CAE7056709.1"/>
    </source>
</evidence>
<sequence>MFRAGFRSISRTQFRQAAPASRISLRFLSDEARKTIDNAVKSKPLVLFMKGTPDIPQRDAELRSSIKEYSEWPTIPQLYVNGQFVGGCDIVMNMHQAGELEELLEKSEIIPPVPPTAKTE</sequence>
<dbReference type="InterPro" id="IPR036249">
    <property type="entry name" value="Thioredoxin-like_sf"/>
</dbReference>
<protein>
    <recommendedName>
        <fullName evidence="2">Glutaredoxin domain-containing protein</fullName>
    </recommendedName>
</protein>
<dbReference type="EMBL" id="CAJNJQ010000108">
    <property type="protein sequence ID" value="CAE7056709.1"/>
    <property type="molecule type" value="Genomic_DNA"/>
</dbReference>
<evidence type="ECO:0000313" key="4">
    <source>
        <dbReference type="Proteomes" id="UP000663827"/>
    </source>
</evidence>
<dbReference type="PROSITE" id="PS51354">
    <property type="entry name" value="GLUTAREDOXIN_2"/>
    <property type="match status" value="1"/>
</dbReference>
<comment type="caution">
    <text evidence="3">The sequence shown here is derived from an EMBL/GenBank/DDBJ whole genome shotgun (WGS) entry which is preliminary data.</text>
</comment>
<gene>
    <name evidence="3" type="ORF">RDB_LOCUS5059</name>
</gene>
<dbReference type="PANTHER" id="PTHR10293">
    <property type="entry name" value="GLUTAREDOXIN FAMILY MEMBER"/>
    <property type="match status" value="1"/>
</dbReference>
<dbReference type="GO" id="GO:0015036">
    <property type="term" value="F:disulfide oxidoreductase activity"/>
    <property type="evidence" value="ECO:0007669"/>
    <property type="project" value="UniProtKB-ARBA"/>
</dbReference>
<accession>A0A8H3DSF5</accession>
<dbReference type="PANTHER" id="PTHR10293:SF16">
    <property type="entry name" value="GLUTAREDOXIN-RELATED PROTEIN 5, MITOCHONDRIAL"/>
    <property type="match status" value="1"/>
</dbReference>
<reference evidence="3" key="1">
    <citation type="submission" date="2021-01" db="EMBL/GenBank/DDBJ databases">
        <authorList>
            <person name="Kaushik A."/>
        </authorList>
    </citation>
    <scope>NUCLEOTIDE SEQUENCE</scope>
    <source>
        <strain evidence="3">AG5</strain>
    </source>
</reference>
<dbReference type="Proteomes" id="UP000663827">
    <property type="component" value="Unassembled WGS sequence"/>
</dbReference>
<evidence type="ECO:0000259" key="2">
    <source>
        <dbReference type="Pfam" id="PF00462"/>
    </source>
</evidence>
<dbReference type="GO" id="GO:0005759">
    <property type="term" value="C:mitochondrial matrix"/>
    <property type="evidence" value="ECO:0007669"/>
    <property type="project" value="TreeGrafter"/>
</dbReference>
<feature type="domain" description="Glutaredoxin" evidence="2">
    <location>
        <begin position="59"/>
        <end position="85"/>
    </location>
</feature>
<dbReference type="Gene3D" id="3.40.30.10">
    <property type="entry name" value="Glutaredoxin"/>
    <property type="match status" value="1"/>
</dbReference>
<proteinExistence type="predicted"/>
<evidence type="ECO:0000256" key="1">
    <source>
        <dbReference type="ARBA" id="ARBA00023284"/>
    </source>
</evidence>
<dbReference type="AlphaFoldDB" id="A0A8H3DSF5"/>
<dbReference type="InterPro" id="IPR004480">
    <property type="entry name" value="Monothiol_GRX-rel"/>
</dbReference>
<dbReference type="SUPFAM" id="SSF52833">
    <property type="entry name" value="Thioredoxin-like"/>
    <property type="match status" value="1"/>
</dbReference>
<dbReference type="Pfam" id="PF00462">
    <property type="entry name" value="Glutaredoxin"/>
    <property type="match status" value="1"/>
</dbReference>
<name>A0A8H3DSF5_9AGAM</name>
<keyword evidence="1" id="KW-0676">Redox-active center</keyword>
<organism evidence="3 4">
    <name type="scientific">Rhizoctonia solani</name>
    <dbReference type="NCBI Taxonomy" id="456999"/>
    <lineage>
        <taxon>Eukaryota</taxon>
        <taxon>Fungi</taxon>
        <taxon>Dikarya</taxon>
        <taxon>Basidiomycota</taxon>
        <taxon>Agaricomycotina</taxon>
        <taxon>Agaricomycetes</taxon>
        <taxon>Cantharellales</taxon>
        <taxon>Ceratobasidiaceae</taxon>
        <taxon>Rhizoctonia</taxon>
    </lineage>
</organism>
<dbReference type="InterPro" id="IPR002109">
    <property type="entry name" value="Glutaredoxin"/>
</dbReference>